<reference evidence="3 4" key="1">
    <citation type="submission" date="2020-10" db="EMBL/GenBank/DDBJ databases">
        <title>Mucilaginibacter mali sp. nov., isolated from rhizosphere soil of apple orchard.</title>
        <authorList>
            <person name="Lee J.-S."/>
            <person name="Kim H.S."/>
            <person name="Kim J.-S."/>
        </authorList>
    </citation>
    <scope>NUCLEOTIDE SEQUENCE [LARGE SCALE GENOMIC DNA]</scope>
    <source>
        <strain evidence="3 4">KCTC 23157</strain>
    </source>
</reference>
<evidence type="ECO:0000256" key="2">
    <source>
        <dbReference type="ARBA" id="ARBA00022679"/>
    </source>
</evidence>
<dbReference type="InterPro" id="IPR051159">
    <property type="entry name" value="Hexapeptide_acetyltransf"/>
</dbReference>
<proteinExistence type="inferred from homology"/>
<dbReference type="SUPFAM" id="SSF51161">
    <property type="entry name" value="Trimeric LpxA-like enzymes"/>
    <property type="match status" value="1"/>
</dbReference>
<dbReference type="PANTHER" id="PTHR23416:SF23">
    <property type="entry name" value="ACETYLTRANSFERASE C18B11.09C-RELATED"/>
    <property type="match status" value="1"/>
</dbReference>
<dbReference type="Proteomes" id="UP000632774">
    <property type="component" value="Unassembled WGS sequence"/>
</dbReference>
<dbReference type="Gene3D" id="2.160.10.10">
    <property type="entry name" value="Hexapeptide repeat proteins"/>
    <property type="match status" value="1"/>
</dbReference>
<gene>
    <name evidence="3" type="ORF">IRJ18_16100</name>
</gene>
<keyword evidence="3" id="KW-0012">Acyltransferase</keyword>
<accession>A0ABR9XL08</accession>
<organism evidence="3 4">
    <name type="scientific">Mucilaginibacter boryungensis</name>
    <dbReference type="NCBI Taxonomy" id="768480"/>
    <lineage>
        <taxon>Bacteria</taxon>
        <taxon>Pseudomonadati</taxon>
        <taxon>Bacteroidota</taxon>
        <taxon>Sphingobacteriia</taxon>
        <taxon>Sphingobacteriales</taxon>
        <taxon>Sphingobacteriaceae</taxon>
        <taxon>Mucilaginibacter</taxon>
    </lineage>
</organism>
<keyword evidence="4" id="KW-1185">Reference proteome</keyword>
<dbReference type="InterPro" id="IPR011004">
    <property type="entry name" value="Trimer_LpxA-like_sf"/>
</dbReference>
<comment type="caution">
    <text evidence="3">The sequence shown here is derived from an EMBL/GenBank/DDBJ whole genome shotgun (WGS) entry which is preliminary data.</text>
</comment>
<dbReference type="InterPro" id="IPR001451">
    <property type="entry name" value="Hexapep"/>
</dbReference>
<protein>
    <submittedName>
        <fullName evidence="3">Acyltransferase</fullName>
    </submittedName>
</protein>
<evidence type="ECO:0000313" key="3">
    <source>
        <dbReference type="EMBL" id="MBE9667897.1"/>
    </source>
</evidence>
<dbReference type="EMBL" id="JADFFM010000002">
    <property type="protein sequence ID" value="MBE9667897.1"/>
    <property type="molecule type" value="Genomic_DNA"/>
</dbReference>
<name>A0ABR9XL08_9SPHI</name>
<dbReference type="CDD" id="cd04647">
    <property type="entry name" value="LbH_MAT_like"/>
    <property type="match status" value="1"/>
</dbReference>
<dbReference type="PANTHER" id="PTHR23416">
    <property type="entry name" value="SIALIC ACID SYNTHASE-RELATED"/>
    <property type="match status" value="1"/>
</dbReference>
<evidence type="ECO:0000256" key="1">
    <source>
        <dbReference type="ARBA" id="ARBA00007274"/>
    </source>
</evidence>
<dbReference type="GO" id="GO:0016746">
    <property type="term" value="F:acyltransferase activity"/>
    <property type="evidence" value="ECO:0007669"/>
    <property type="project" value="UniProtKB-KW"/>
</dbReference>
<sequence length="203" mass="22793">MISRIKDSVKKILFKNRLKHLSQYIDMGDSFLFENFNINIINPYPRKKYVRVGNNSILDCQITFESGQGEVVIGNNTFLGRTNIICRSKIEFGDNVFVAWGGYFYDHNSHSLDFRDRRNDLIQQVKDYKAGLNFIAGKNWDVVKTKPIKICSDAWIGMNCIILKGVTIGEGAIVAAGSVVTKDVPAWTVVAGNPAKVVKTLTQ</sequence>
<evidence type="ECO:0000313" key="4">
    <source>
        <dbReference type="Proteomes" id="UP000632774"/>
    </source>
</evidence>
<keyword evidence="2" id="KW-0808">Transferase</keyword>
<dbReference type="RefSeq" id="WP_194107334.1">
    <property type="nucleotide sequence ID" value="NZ_JADFFM010000002.1"/>
</dbReference>
<comment type="similarity">
    <text evidence="1">Belongs to the transferase hexapeptide repeat family.</text>
</comment>
<dbReference type="Pfam" id="PF00132">
    <property type="entry name" value="Hexapep"/>
    <property type="match status" value="1"/>
</dbReference>